<dbReference type="InterPro" id="IPR039532">
    <property type="entry name" value="TetR_C_Firmicutes"/>
</dbReference>
<keyword evidence="3" id="KW-1133">Transmembrane helix</keyword>
<name>A0A160T7L0_9CHLR</name>
<dbReference type="OrthoDB" id="154075at2"/>
<dbReference type="InterPro" id="IPR009057">
    <property type="entry name" value="Homeodomain-like_sf"/>
</dbReference>
<dbReference type="InterPro" id="IPR001647">
    <property type="entry name" value="HTH_TetR"/>
</dbReference>
<evidence type="ECO:0000313" key="5">
    <source>
        <dbReference type="EMBL" id="CUS05639.1"/>
    </source>
</evidence>
<evidence type="ECO:0000256" key="3">
    <source>
        <dbReference type="SAM" id="Phobius"/>
    </source>
</evidence>
<dbReference type="SUPFAM" id="SSF46689">
    <property type="entry name" value="Homeodomain-like"/>
    <property type="match status" value="1"/>
</dbReference>
<dbReference type="AlphaFoldDB" id="A0A160T7L0"/>
<keyword evidence="6" id="KW-1185">Reference proteome</keyword>
<proteinExistence type="predicted"/>
<dbReference type="Gene3D" id="1.10.357.10">
    <property type="entry name" value="Tetracycline Repressor, domain 2"/>
    <property type="match status" value="1"/>
</dbReference>
<keyword evidence="3" id="KW-0472">Membrane</keyword>
<dbReference type="Pfam" id="PF00440">
    <property type="entry name" value="TetR_N"/>
    <property type="match status" value="1"/>
</dbReference>
<dbReference type="PANTHER" id="PTHR43479">
    <property type="entry name" value="ACREF/ENVCD OPERON REPRESSOR-RELATED"/>
    <property type="match status" value="1"/>
</dbReference>
<reference evidence="5" key="1">
    <citation type="submission" date="2016-01" db="EMBL/GenBank/DDBJ databases">
        <authorList>
            <person name="Mcilroy J.S."/>
            <person name="Karst M S."/>
            <person name="Albertsen M."/>
        </authorList>
    </citation>
    <scope>NUCLEOTIDE SEQUENCE</scope>
    <source>
        <strain evidence="5">Cfx-K</strain>
    </source>
</reference>
<dbReference type="RefSeq" id="WP_095045027.1">
    <property type="nucleotide sequence ID" value="NZ_LN890656.1"/>
</dbReference>
<dbReference type="GO" id="GO:0003677">
    <property type="term" value="F:DNA binding"/>
    <property type="evidence" value="ECO:0007669"/>
    <property type="project" value="UniProtKB-UniRule"/>
</dbReference>
<dbReference type="Proteomes" id="UP000215027">
    <property type="component" value="Chromosome II"/>
</dbReference>
<gene>
    <name evidence="5" type="ORF">CFX0092_B0105</name>
</gene>
<dbReference type="KEGG" id="pbf:CFX0092_B0105"/>
<dbReference type="PROSITE" id="PS50977">
    <property type="entry name" value="HTH_TETR_2"/>
    <property type="match status" value="1"/>
</dbReference>
<sequence>MSIQSPDSKYRQTERAIEQAYLALCLEQGRLDVTVSEVVSRAGIGRSTFYLHFNDVDGLAAAIQERLLATAEAHLALAFPDVLAHGPEALPRYFDPVAQLLAQNRRALLVFMGRNGSPAFIYRVKQRGKVYLRRLFAGRADERTEYVIEYMVSAGMGLIIYWLEDDMALPYETLLALLGTILFRGPLAAGFAQ</sequence>
<dbReference type="InterPro" id="IPR050624">
    <property type="entry name" value="HTH-type_Tx_Regulator"/>
</dbReference>
<feature type="domain" description="HTH tetR-type" evidence="4">
    <location>
        <begin position="11"/>
        <end position="71"/>
    </location>
</feature>
<feature type="transmembrane region" description="Helical" evidence="3">
    <location>
        <begin position="146"/>
        <end position="163"/>
    </location>
</feature>
<evidence type="ECO:0000256" key="2">
    <source>
        <dbReference type="PROSITE-ProRule" id="PRU00335"/>
    </source>
</evidence>
<organism evidence="5 6">
    <name type="scientific">Candidatus Promineifilum breve</name>
    <dbReference type="NCBI Taxonomy" id="1806508"/>
    <lineage>
        <taxon>Bacteria</taxon>
        <taxon>Bacillati</taxon>
        <taxon>Chloroflexota</taxon>
        <taxon>Ardenticatenia</taxon>
        <taxon>Candidatus Promineifilales</taxon>
        <taxon>Candidatus Promineifilaceae</taxon>
        <taxon>Candidatus Promineifilum</taxon>
    </lineage>
</organism>
<keyword evidence="1 2" id="KW-0238">DNA-binding</keyword>
<protein>
    <submittedName>
        <fullName evidence="5">Bacterial regulatory s, tetR family protein</fullName>
    </submittedName>
</protein>
<evidence type="ECO:0000313" key="6">
    <source>
        <dbReference type="Proteomes" id="UP000215027"/>
    </source>
</evidence>
<evidence type="ECO:0000256" key="1">
    <source>
        <dbReference type="ARBA" id="ARBA00023125"/>
    </source>
</evidence>
<dbReference type="EMBL" id="LN890656">
    <property type="protein sequence ID" value="CUS05639.1"/>
    <property type="molecule type" value="Genomic_DNA"/>
</dbReference>
<keyword evidence="3" id="KW-0812">Transmembrane</keyword>
<accession>A0A160T7L0</accession>
<feature type="DNA-binding region" description="H-T-H motif" evidence="2">
    <location>
        <begin position="34"/>
        <end position="53"/>
    </location>
</feature>
<feature type="transmembrane region" description="Helical" evidence="3">
    <location>
        <begin position="175"/>
        <end position="192"/>
    </location>
</feature>
<dbReference type="PANTHER" id="PTHR43479:SF11">
    <property type="entry name" value="ACREF_ENVCD OPERON REPRESSOR-RELATED"/>
    <property type="match status" value="1"/>
</dbReference>
<dbReference type="Pfam" id="PF14278">
    <property type="entry name" value="TetR_C_8"/>
    <property type="match status" value="1"/>
</dbReference>
<evidence type="ECO:0000259" key="4">
    <source>
        <dbReference type="PROSITE" id="PS50977"/>
    </source>
</evidence>